<accession>A0ABR7WQE1</accession>
<evidence type="ECO:0000313" key="1">
    <source>
        <dbReference type="EMBL" id="MBD1364539.1"/>
    </source>
</evidence>
<dbReference type="Proteomes" id="UP000606600">
    <property type="component" value="Unassembled WGS sequence"/>
</dbReference>
<name>A0ABR7WQE1_9SPHI</name>
<keyword evidence="2" id="KW-1185">Reference proteome</keyword>
<reference evidence="1 2" key="1">
    <citation type="submission" date="2020-09" db="EMBL/GenBank/DDBJ databases">
        <title>Novel species of Mucilaginibacter isolated from a glacier on the Tibetan Plateau.</title>
        <authorList>
            <person name="Liu Q."/>
            <person name="Xin Y.-H."/>
        </authorList>
    </citation>
    <scope>NUCLEOTIDE SEQUENCE [LARGE SCALE GENOMIC DNA]</scope>
    <source>
        <strain evidence="1 2">ZT4R22</strain>
    </source>
</reference>
<sequence>MDNKGRVKLMNKDEIDINKKDEVEYWTAKFNISKVQLKAAVNAAGTRTDNVEAYLKKKYLATKV</sequence>
<dbReference type="RefSeq" id="WP_191189200.1">
    <property type="nucleotide sequence ID" value="NZ_JACWMY010000005.1"/>
</dbReference>
<dbReference type="Pfam" id="PF12244">
    <property type="entry name" value="DUF3606"/>
    <property type="match status" value="1"/>
</dbReference>
<dbReference type="InterPro" id="IPR022037">
    <property type="entry name" value="DUF3606"/>
</dbReference>
<evidence type="ECO:0000313" key="2">
    <source>
        <dbReference type="Proteomes" id="UP000606600"/>
    </source>
</evidence>
<gene>
    <name evidence="1" type="ORF">IDJ77_12035</name>
</gene>
<proteinExistence type="predicted"/>
<comment type="caution">
    <text evidence="1">The sequence shown here is derived from an EMBL/GenBank/DDBJ whole genome shotgun (WGS) entry which is preliminary data.</text>
</comment>
<organism evidence="1 2">
    <name type="scientific">Mucilaginibacter pankratovii</name>
    <dbReference type="NCBI Taxonomy" id="2772110"/>
    <lineage>
        <taxon>Bacteria</taxon>
        <taxon>Pseudomonadati</taxon>
        <taxon>Bacteroidota</taxon>
        <taxon>Sphingobacteriia</taxon>
        <taxon>Sphingobacteriales</taxon>
        <taxon>Sphingobacteriaceae</taxon>
        <taxon>Mucilaginibacter</taxon>
    </lineage>
</organism>
<protein>
    <submittedName>
        <fullName evidence="1">DUF3606 domain-containing protein</fullName>
    </submittedName>
</protein>
<dbReference type="EMBL" id="JACWMY010000005">
    <property type="protein sequence ID" value="MBD1364539.1"/>
    <property type="molecule type" value="Genomic_DNA"/>
</dbReference>